<evidence type="ECO:0000313" key="1">
    <source>
        <dbReference type="EMBL" id="JAD54602.1"/>
    </source>
</evidence>
<proteinExistence type="predicted"/>
<dbReference type="AlphaFoldDB" id="A0A0A9B5Q1"/>
<dbReference type="EMBL" id="GBRH01243293">
    <property type="protein sequence ID" value="JAD54602.1"/>
    <property type="molecule type" value="Transcribed_RNA"/>
</dbReference>
<reference evidence="1" key="2">
    <citation type="journal article" date="2015" name="Data Brief">
        <title>Shoot transcriptome of the giant reed, Arundo donax.</title>
        <authorList>
            <person name="Barrero R.A."/>
            <person name="Guerrero F.D."/>
            <person name="Moolhuijzen P."/>
            <person name="Goolsby J.A."/>
            <person name="Tidwell J."/>
            <person name="Bellgard S.E."/>
            <person name="Bellgard M.I."/>
        </authorList>
    </citation>
    <scope>NUCLEOTIDE SEQUENCE</scope>
    <source>
        <tissue evidence="1">Shoot tissue taken approximately 20 cm above the soil surface</tissue>
    </source>
</reference>
<accession>A0A0A9B5Q1</accession>
<name>A0A0A9B5Q1_ARUDO</name>
<reference evidence="1" key="1">
    <citation type="submission" date="2014-09" db="EMBL/GenBank/DDBJ databases">
        <authorList>
            <person name="Magalhaes I.L.F."/>
            <person name="Oliveira U."/>
            <person name="Santos F.R."/>
            <person name="Vidigal T.H.D.A."/>
            <person name="Brescovit A.D."/>
            <person name="Santos A.J."/>
        </authorList>
    </citation>
    <scope>NUCLEOTIDE SEQUENCE</scope>
    <source>
        <tissue evidence="1">Shoot tissue taken approximately 20 cm above the soil surface</tissue>
    </source>
</reference>
<protein>
    <submittedName>
        <fullName evidence="1">Uncharacterized protein</fullName>
    </submittedName>
</protein>
<organism evidence="1">
    <name type="scientific">Arundo donax</name>
    <name type="common">Giant reed</name>
    <name type="synonym">Donax arundinaceus</name>
    <dbReference type="NCBI Taxonomy" id="35708"/>
    <lineage>
        <taxon>Eukaryota</taxon>
        <taxon>Viridiplantae</taxon>
        <taxon>Streptophyta</taxon>
        <taxon>Embryophyta</taxon>
        <taxon>Tracheophyta</taxon>
        <taxon>Spermatophyta</taxon>
        <taxon>Magnoliopsida</taxon>
        <taxon>Liliopsida</taxon>
        <taxon>Poales</taxon>
        <taxon>Poaceae</taxon>
        <taxon>PACMAD clade</taxon>
        <taxon>Arundinoideae</taxon>
        <taxon>Arundineae</taxon>
        <taxon>Arundo</taxon>
    </lineage>
</organism>
<sequence length="37" mass="4324">MPNQKVWFHQTPLVSTTNLEFTNNSHQMIFATVSFKV</sequence>